<evidence type="ECO:0000313" key="2">
    <source>
        <dbReference type="EMBL" id="MBP3982915.1"/>
    </source>
</evidence>
<reference evidence="2" key="1">
    <citation type="journal article" date="2016" name="Int. J. Syst. Evol. Microbiol.">
        <title>Pseudoxanthomonas helianthi sp. nov., isolated from roots of Jerusalem artichoke (Helianthus tuberosus).</title>
        <authorList>
            <person name="Kittiwongwattana C."/>
            <person name="Thawai C."/>
        </authorList>
    </citation>
    <scope>NUCLEOTIDE SEQUENCE</scope>
    <source>
        <strain evidence="2">110414</strain>
    </source>
</reference>
<evidence type="ECO:0000256" key="1">
    <source>
        <dbReference type="SAM" id="Phobius"/>
    </source>
</evidence>
<evidence type="ECO:0000313" key="3">
    <source>
        <dbReference type="Proteomes" id="UP000673447"/>
    </source>
</evidence>
<keyword evidence="1" id="KW-0812">Transmembrane</keyword>
<dbReference type="PANTHER" id="PTHR30093:SF47">
    <property type="entry name" value="TYPE IV PILUS NON-CORE MINOR PILIN PILE"/>
    <property type="match status" value="1"/>
</dbReference>
<accession>A0A940X1E7</accession>
<dbReference type="Gene3D" id="3.30.700.10">
    <property type="entry name" value="Glycoprotein, Type 4 Pilin"/>
    <property type="match status" value="1"/>
</dbReference>
<dbReference type="AlphaFoldDB" id="A0A940X1E7"/>
<dbReference type="EMBL" id="JAGKTC010000001">
    <property type="protein sequence ID" value="MBP3982915.1"/>
    <property type="molecule type" value="Genomic_DNA"/>
</dbReference>
<dbReference type="InterPro" id="IPR045584">
    <property type="entry name" value="Pilin-like"/>
</dbReference>
<dbReference type="NCBIfam" id="TIGR02532">
    <property type="entry name" value="IV_pilin_GFxxxE"/>
    <property type="match status" value="1"/>
</dbReference>
<keyword evidence="3" id="KW-1185">Reference proteome</keyword>
<proteinExistence type="predicted"/>
<dbReference type="Proteomes" id="UP000673447">
    <property type="component" value="Unassembled WGS sequence"/>
</dbReference>
<protein>
    <submittedName>
        <fullName evidence="2">Type IV pilin protein</fullName>
    </submittedName>
</protein>
<dbReference type="InterPro" id="IPR031982">
    <property type="entry name" value="PilE-like"/>
</dbReference>
<dbReference type="Pfam" id="PF16732">
    <property type="entry name" value="ComP_DUS"/>
    <property type="match status" value="1"/>
</dbReference>
<dbReference type="RefSeq" id="WP_210534793.1">
    <property type="nucleotide sequence ID" value="NZ_JAGKTC010000001.1"/>
</dbReference>
<feature type="transmembrane region" description="Helical" evidence="1">
    <location>
        <begin position="12"/>
        <end position="30"/>
    </location>
</feature>
<gene>
    <name evidence="2" type="ORF">J5837_00645</name>
</gene>
<keyword evidence="1" id="KW-1133">Transmembrane helix</keyword>
<dbReference type="SUPFAM" id="SSF54523">
    <property type="entry name" value="Pili subunits"/>
    <property type="match status" value="1"/>
</dbReference>
<dbReference type="Pfam" id="PF07963">
    <property type="entry name" value="N_methyl"/>
    <property type="match status" value="1"/>
</dbReference>
<sequence>MKQSRGFTLMELMVTVAIVAILAAIALPTFTEQVRKSRRSEALQGLTELQLRQERWRSNHATYFDGTGTGFGSMPSSNNYTFAITNGSVSATAYTVTATPIGAQSGDRCGTYSFAMNNGTVTKTVSSGASNCSL</sequence>
<name>A0A940X1E7_9GAMM</name>
<dbReference type="InterPro" id="IPR012902">
    <property type="entry name" value="N_methyl_site"/>
</dbReference>
<dbReference type="PANTHER" id="PTHR30093">
    <property type="entry name" value="GENERAL SECRETION PATHWAY PROTEIN G"/>
    <property type="match status" value="1"/>
</dbReference>
<reference evidence="2" key="2">
    <citation type="submission" date="2021-03" db="EMBL/GenBank/DDBJ databases">
        <authorList>
            <person name="Cao W."/>
        </authorList>
    </citation>
    <scope>NUCLEOTIDE SEQUENCE</scope>
    <source>
        <strain evidence="2">110414</strain>
    </source>
</reference>
<keyword evidence="1" id="KW-0472">Membrane</keyword>
<dbReference type="GO" id="GO:0043683">
    <property type="term" value="P:type IV pilus assembly"/>
    <property type="evidence" value="ECO:0007669"/>
    <property type="project" value="InterPro"/>
</dbReference>
<organism evidence="2 3">
    <name type="scientific">Pseudoxanthomonas helianthi</name>
    <dbReference type="NCBI Taxonomy" id="1453541"/>
    <lineage>
        <taxon>Bacteria</taxon>
        <taxon>Pseudomonadati</taxon>
        <taxon>Pseudomonadota</taxon>
        <taxon>Gammaproteobacteria</taxon>
        <taxon>Lysobacterales</taxon>
        <taxon>Lysobacteraceae</taxon>
        <taxon>Pseudoxanthomonas</taxon>
    </lineage>
</organism>
<comment type="caution">
    <text evidence="2">The sequence shown here is derived from an EMBL/GenBank/DDBJ whole genome shotgun (WGS) entry which is preliminary data.</text>
</comment>